<evidence type="ECO:0000313" key="7">
    <source>
        <dbReference type="Proteomes" id="UP001331761"/>
    </source>
</evidence>
<accession>A0AAN8IWV4</accession>
<evidence type="ECO:0000256" key="1">
    <source>
        <dbReference type="ARBA" id="ARBA00001712"/>
    </source>
</evidence>
<dbReference type="InterPro" id="IPR008183">
    <property type="entry name" value="Aldose_1/G6P_1-epimerase"/>
</dbReference>
<feature type="non-terminal residue" evidence="6">
    <location>
        <position position="1"/>
    </location>
</feature>
<dbReference type="GO" id="GO:0030246">
    <property type="term" value="F:carbohydrate binding"/>
    <property type="evidence" value="ECO:0007669"/>
    <property type="project" value="InterPro"/>
</dbReference>
<dbReference type="Proteomes" id="UP001331761">
    <property type="component" value="Unassembled WGS sequence"/>
</dbReference>
<dbReference type="GO" id="GO:0006006">
    <property type="term" value="P:glucose metabolic process"/>
    <property type="evidence" value="ECO:0007669"/>
    <property type="project" value="TreeGrafter"/>
</dbReference>
<comment type="function">
    <text evidence="5">Mutarotase that catalyzes the interconversion of beta-D-galactose and alpha-D-galactose during galactose metabolism. Beta-D-galactose is metabolized in the liver into glucose 1-phosphate, the primary metabolic fuel, by the action of four enzymes that constitute the Leloir pathway: GALM, GALK1 (galactokinase), GALT (galactose-1-phosphate uridylyltransferase) and GALE (UDP-galactose-4'-epimerase). Involved in the maintenance of the equilibrium between the beta- and alpha-anomers of galactose, therefore ensuring a sufficient supply of the alpha-anomer for GALK1. Also active on D-glucose although shows a preference for galactose over glucose.</text>
</comment>
<gene>
    <name evidence="6" type="ORF">GCK32_019895</name>
</gene>
<dbReference type="InterPro" id="IPR018052">
    <property type="entry name" value="Ald1_epimerase_CS"/>
</dbReference>
<dbReference type="Gene3D" id="2.70.98.10">
    <property type="match status" value="1"/>
</dbReference>
<dbReference type="PROSITE" id="PS00545">
    <property type="entry name" value="ALDOSE_1_EPIMERASE"/>
    <property type="match status" value="1"/>
</dbReference>
<evidence type="ECO:0000256" key="2">
    <source>
        <dbReference type="ARBA" id="ARBA00004947"/>
    </source>
</evidence>
<evidence type="ECO:0000256" key="3">
    <source>
        <dbReference type="ARBA" id="ARBA00021023"/>
    </source>
</evidence>
<proteinExistence type="predicted"/>
<evidence type="ECO:0000313" key="6">
    <source>
        <dbReference type="EMBL" id="KAK5967609.1"/>
    </source>
</evidence>
<evidence type="ECO:0000256" key="4">
    <source>
        <dbReference type="ARBA" id="ARBA00032729"/>
    </source>
</evidence>
<dbReference type="SUPFAM" id="SSF74650">
    <property type="entry name" value="Galactose mutarotase-like"/>
    <property type="match status" value="1"/>
</dbReference>
<sequence length="135" mass="15292">HILTRESLGILPKPREKKQITSEKLASGELGDRTFYRDDSGSRAFLVEAHAICVRTHKKEWEVVRQTPTSVTFRIYADETEDGFPGDAKIDVTYTVNDRNQLLIEHGATCTTPGVLNLTNHTYWNLDCSVRLSTK</sequence>
<dbReference type="InterPro" id="IPR014718">
    <property type="entry name" value="GH-type_carb-bd"/>
</dbReference>
<name>A0AAN8IWV4_TRICO</name>
<dbReference type="EMBL" id="WIXE01022299">
    <property type="protein sequence ID" value="KAK5967609.1"/>
    <property type="molecule type" value="Genomic_DNA"/>
</dbReference>
<feature type="non-terminal residue" evidence="6">
    <location>
        <position position="135"/>
    </location>
</feature>
<dbReference type="GO" id="GO:0004034">
    <property type="term" value="F:aldose 1-epimerase activity"/>
    <property type="evidence" value="ECO:0007669"/>
    <property type="project" value="UniProtKB-EC"/>
</dbReference>
<comment type="caution">
    <text evidence="6">The sequence shown here is derived from an EMBL/GenBank/DDBJ whole genome shotgun (WGS) entry which is preliminary data.</text>
</comment>
<organism evidence="6 7">
    <name type="scientific">Trichostrongylus colubriformis</name>
    <name type="common">Black scour worm</name>
    <dbReference type="NCBI Taxonomy" id="6319"/>
    <lineage>
        <taxon>Eukaryota</taxon>
        <taxon>Metazoa</taxon>
        <taxon>Ecdysozoa</taxon>
        <taxon>Nematoda</taxon>
        <taxon>Chromadorea</taxon>
        <taxon>Rhabditida</taxon>
        <taxon>Rhabditina</taxon>
        <taxon>Rhabditomorpha</taxon>
        <taxon>Strongyloidea</taxon>
        <taxon>Trichostrongylidae</taxon>
        <taxon>Trichostrongylus</taxon>
    </lineage>
</organism>
<comment type="pathway">
    <text evidence="2">Carbohydrate metabolism; galactose metabolism.</text>
</comment>
<dbReference type="InterPro" id="IPR011013">
    <property type="entry name" value="Gal_mutarotase_sf_dom"/>
</dbReference>
<reference evidence="6 7" key="1">
    <citation type="submission" date="2019-10" db="EMBL/GenBank/DDBJ databases">
        <title>Assembly and Annotation for the nematode Trichostrongylus colubriformis.</title>
        <authorList>
            <person name="Martin J."/>
        </authorList>
    </citation>
    <scope>NUCLEOTIDE SEQUENCE [LARGE SCALE GENOMIC DNA]</scope>
    <source>
        <strain evidence="6">G859</strain>
        <tissue evidence="6">Whole worm</tissue>
    </source>
</reference>
<keyword evidence="7" id="KW-1185">Reference proteome</keyword>
<dbReference type="GO" id="GO:0033499">
    <property type="term" value="P:galactose catabolic process via UDP-galactose, Leloir pathway"/>
    <property type="evidence" value="ECO:0007669"/>
    <property type="project" value="TreeGrafter"/>
</dbReference>
<protein>
    <recommendedName>
        <fullName evidence="3">Galactose mutarotase</fullName>
    </recommendedName>
    <alternativeName>
        <fullName evidence="4">Aldose 1-epimerase</fullName>
    </alternativeName>
</protein>
<evidence type="ECO:0000256" key="5">
    <source>
        <dbReference type="ARBA" id="ARBA00045743"/>
    </source>
</evidence>
<dbReference type="Pfam" id="PF01263">
    <property type="entry name" value="Aldose_epim"/>
    <property type="match status" value="1"/>
</dbReference>
<dbReference type="AlphaFoldDB" id="A0AAN8IWV4"/>
<comment type="catalytic activity">
    <reaction evidence="1">
        <text>alpha-D-galactose = beta-D-galactose</text>
        <dbReference type="Rhea" id="RHEA:28675"/>
        <dbReference type="ChEBI" id="CHEBI:27667"/>
        <dbReference type="ChEBI" id="CHEBI:28061"/>
        <dbReference type="EC" id="5.1.3.3"/>
    </reaction>
    <physiologicalReaction direction="right-to-left" evidence="1">
        <dbReference type="Rhea" id="RHEA:28677"/>
    </physiologicalReaction>
</comment>
<dbReference type="PANTHER" id="PTHR10091">
    <property type="entry name" value="ALDOSE-1-EPIMERASE"/>
    <property type="match status" value="1"/>
</dbReference>
<dbReference type="PANTHER" id="PTHR10091:SF0">
    <property type="entry name" value="GALACTOSE MUTAROTASE"/>
    <property type="match status" value="1"/>
</dbReference>